<organism evidence="2 3">
    <name type="scientific">Paraburkholderia atlantica</name>
    <dbReference type="NCBI Taxonomy" id="2654982"/>
    <lineage>
        <taxon>Bacteria</taxon>
        <taxon>Pseudomonadati</taxon>
        <taxon>Pseudomonadota</taxon>
        <taxon>Betaproteobacteria</taxon>
        <taxon>Burkholderiales</taxon>
        <taxon>Burkholderiaceae</taxon>
        <taxon>Paraburkholderia</taxon>
    </lineage>
</organism>
<reference evidence="2 3" key="1">
    <citation type="submission" date="2010-04" db="EMBL/GenBank/DDBJ databases">
        <title>Complete sequence of chromosome 1 of Burkholderia sp. CCGE1002.</title>
        <authorList>
            <consortium name="US DOE Joint Genome Institute"/>
            <person name="Lucas S."/>
            <person name="Copeland A."/>
            <person name="Lapidus A."/>
            <person name="Cheng J.-F."/>
            <person name="Bruce D."/>
            <person name="Goodwin L."/>
            <person name="Pitluck S."/>
            <person name="Chertkov O."/>
            <person name="Detter J.C."/>
            <person name="Han C."/>
            <person name="Tapia R."/>
            <person name="Land M."/>
            <person name="Hauser L."/>
            <person name="Kyrpides N."/>
            <person name="Ovchinnikova G."/>
            <person name="Martinez-Romero E."/>
            <person name="Hernandez M.A.R."/>
            <person name="Tiedje J.M."/>
            <person name="Woyke T."/>
        </authorList>
    </citation>
    <scope>NUCLEOTIDE SEQUENCE [LARGE SCALE GENOMIC DNA]</scope>
    <source>
        <strain evidence="2 3">CCGE1002</strain>
    </source>
</reference>
<gene>
    <name evidence="2" type="ordered locus">BC1002_2984</name>
</gene>
<sequence>MQQATFRITYDGPALATSEMEVRELAPALHAMGDLLEHANRVLNGEAAKVAVNVKGSFKTGCFGIDLASYQSITSHLVDFFSGREVQAVGLLLAYLGISAKDGLSGAHKGLIQVLKWIRGRPISTVQTTESKAILTIDRETLEIELAVLALLRDLKTREALEGVITKPLSKEGIDTFASGTDSEVHEKISKAEARWFSVPAAVDEDLGESTFTATVQIVRIEFNQDNKWRFTDGNLSFYASIIDESFLQKIAHNEISFASGDVLKVHVRQRQTISGGQIKSEYFIDQVLEHRPAYQQIRLPFVEPADQEKHDQGSNRERGSKPKTGVKAAKRRLQTK</sequence>
<name>D5W6B0_PARAM</name>
<accession>D5W6B0</accession>
<feature type="compositionally biased region" description="Basic and acidic residues" evidence="1">
    <location>
        <begin position="307"/>
        <end position="321"/>
    </location>
</feature>
<feature type="region of interest" description="Disordered" evidence="1">
    <location>
        <begin position="304"/>
        <end position="337"/>
    </location>
</feature>
<evidence type="ECO:0000313" key="2">
    <source>
        <dbReference type="EMBL" id="ADG17031.1"/>
    </source>
</evidence>
<dbReference type="AlphaFoldDB" id="D5W6B0"/>
<evidence type="ECO:0000256" key="1">
    <source>
        <dbReference type="SAM" id="MobiDB-lite"/>
    </source>
</evidence>
<dbReference type="eggNOG" id="ENOG5030T7Z">
    <property type="taxonomic scope" value="Bacteria"/>
</dbReference>
<dbReference type="STRING" id="640511.BC1002_2984"/>
<dbReference type="KEGG" id="bge:BC1002_2984"/>
<dbReference type="EMBL" id="CP002013">
    <property type="protein sequence ID" value="ADG17031.1"/>
    <property type="molecule type" value="Genomic_DNA"/>
</dbReference>
<protein>
    <submittedName>
        <fullName evidence="2">Uncharacterized protein</fullName>
    </submittedName>
</protein>
<evidence type="ECO:0000313" key="3">
    <source>
        <dbReference type="Proteomes" id="UP000002190"/>
    </source>
</evidence>
<proteinExistence type="predicted"/>
<dbReference type="HOGENOM" id="CLU_077894_0_0_4"/>
<dbReference type="Proteomes" id="UP000002190">
    <property type="component" value="Chromosome 1"/>
</dbReference>
<reference evidence="2 3" key="2">
    <citation type="journal article" date="2012" name="J. Bacteriol.">
        <title>Genome Sequences of Burkholderia sp. Strains CCGE1002 and H160, Isolated from Legume Nodules in Mexico and Brazil.</title>
        <authorList>
            <person name="Ormeno-Orrillo E."/>
            <person name="Rogel M.A."/>
            <person name="Chueire L.M."/>
            <person name="Tiedje J.M."/>
            <person name="Martinez-Romero E."/>
            <person name="Hungria M."/>
        </authorList>
    </citation>
    <scope>NUCLEOTIDE SEQUENCE [LARGE SCALE GENOMIC DNA]</scope>
    <source>
        <strain evidence="2 3">CCGE1002</strain>
    </source>
</reference>